<feature type="compositionally biased region" description="Basic and acidic residues" evidence="10">
    <location>
        <begin position="270"/>
        <end position="280"/>
    </location>
</feature>
<dbReference type="PANTHER" id="PTHR31375">
    <property type="match status" value="1"/>
</dbReference>
<accession>A0A218XG37</accession>
<keyword evidence="6 9" id="KW-0326">Glycosidase</keyword>
<evidence type="ECO:0008006" key="14">
    <source>
        <dbReference type="Google" id="ProtNLM"/>
    </source>
</evidence>
<gene>
    <name evidence="12" type="ORF">CDL15_Pgr004188</name>
</gene>
<protein>
    <recommendedName>
        <fullName evidence="14">Polygalacturonase At1g48100</fullName>
    </recommendedName>
</protein>
<evidence type="ECO:0000256" key="9">
    <source>
        <dbReference type="RuleBase" id="RU361169"/>
    </source>
</evidence>
<dbReference type="Pfam" id="PF00295">
    <property type="entry name" value="Glyco_hydro_28"/>
    <property type="match status" value="2"/>
</dbReference>
<keyword evidence="3" id="KW-0134">Cell wall</keyword>
<dbReference type="Gene3D" id="2.160.20.10">
    <property type="entry name" value="Single-stranded right-handed beta-helix, Pectin lyase-like"/>
    <property type="match status" value="1"/>
</dbReference>
<dbReference type="Proteomes" id="UP000197138">
    <property type="component" value="Unassembled WGS sequence"/>
</dbReference>
<keyword evidence="11" id="KW-0732">Signal</keyword>
<name>A0A218XG37_PUNGR</name>
<evidence type="ECO:0000313" key="12">
    <source>
        <dbReference type="EMBL" id="OWM83758.1"/>
    </source>
</evidence>
<dbReference type="InterPro" id="IPR000743">
    <property type="entry name" value="Glyco_hydro_28"/>
</dbReference>
<feature type="signal peptide" evidence="11">
    <location>
        <begin position="1"/>
        <end position="24"/>
    </location>
</feature>
<reference evidence="13" key="1">
    <citation type="journal article" date="2017" name="Plant J.">
        <title>The pomegranate (Punica granatum L.) genome and the genomics of punicalagin biosynthesis.</title>
        <authorList>
            <person name="Qin G."/>
            <person name="Xu C."/>
            <person name="Ming R."/>
            <person name="Tang H."/>
            <person name="Guyot R."/>
            <person name="Kramer E.M."/>
            <person name="Hu Y."/>
            <person name="Yi X."/>
            <person name="Qi Y."/>
            <person name="Xu X."/>
            <person name="Gao Z."/>
            <person name="Pan H."/>
            <person name="Jian J."/>
            <person name="Tian Y."/>
            <person name="Yue Z."/>
            <person name="Xu Y."/>
        </authorList>
    </citation>
    <scope>NUCLEOTIDE SEQUENCE [LARGE SCALE GENOMIC DNA]</scope>
    <source>
        <strain evidence="13">cv. Dabenzi</strain>
    </source>
</reference>
<comment type="subcellular location">
    <subcellularLocation>
        <location evidence="1">Secreted</location>
        <location evidence="1">Cell wall</location>
    </subcellularLocation>
</comment>
<keyword evidence="4" id="KW-0964">Secreted</keyword>
<organism evidence="12 13">
    <name type="scientific">Punica granatum</name>
    <name type="common">Pomegranate</name>
    <dbReference type="NCBI Taxonomy" id="22663"/>
    <lineage>
        <taxon>Eukaryota</taxon>
        <taxon>Viridiplantae</taxon>
        <taxon>Streptophyta</taxon>
        <taxon>Embryophyta</taxon>
        <taxon>Tracheophyta</taxon>
        <taxon>Spermatophyta</taxon>
        <taxon>Magnoliopsida</taxon>
        <taxon>eudicotyledons</taxon>
        <taxon>Gunneridae</taxon>
        <taxon>Pentapetalae</taxon>
        <taxon>rosids</taxon>
        <taxon>malvids</taxon>
        <taxon>Myrtales</taxon>
        <taxon>Lythraceae</taxon>
        <taxon>Punica</taxon>
    </lineage>
</organism>
<evidence type="ECO:0000256" key="8">
    <source>
        <dbReference type="PROSITE-ProRule" id="PRU10052"/>
    </source>
</evidence>
<evidence type="ECO:0000256" key="6">
    <source>
        <dbReference type="ARBA" id="ARBA00023295"/>
    </source>
</evidence>
<dbReference type="AlphaFoldDB" id="A0A218XG37"/>
<dbReference type="GO" id="GO:0005975">
    <property type="term" value="P:carbohydrate metabolic process"/>
    <property type="evidence" value="ECO:0007669"/>
    <property type="project" value="InterPro"/>
</dbReference>
<evidence type="ECO:0000256" key="10">
    <source>
        <dbReference type="SAM" id="MobiDB-lite"/>
    </source>
</evidence>
<proteinExistence type="inferred from homology"/>
<evidence type="ECO:0000256" key="5">
    <source>
        <dbReference type="ARBA" id="ARBA00022801"/>
    </source>
</evidence>
<keyword evidence="5 9" id="KW-0378">Hydrolase</keyword>
<feature type="region of interest" description="Disordered" evidence="10">
    <location>
        <begin position="255"/>
        <end position="280"/>
    </location>
</feature>
<evidence type="ECO:0000256" key="7">
    <source>
        <dbReference type="ARBA" id="ARBA00023316"/>
    </source>
</evidence>
<sequence>MRSSTLVILIAVLVWSSSFDSCHAIRWHPWYWRPWYWRPWWMLPSMRHHHGGFGRLNHTAPPPQLSPSQPPPLLLPPSLPLPPHNDHLPPPLLPPPPKKSHAPPPLPPPSSKPPPPPANPGHETRKFPTFNVLNFGARGDGKTDDTMAFHSTWTAACQMEASTVLVPEGHEFLVGTISFEGRHCRKNIIFQLDGTIIAPMNRENWGRDLSNWIVFKRVTGLTVQGEGTIEGSGSGWWHVSGSDDLEDIEDVGKQHVDLSDKDEDEDYGDEDNRTEQREGRETVVTAKVLRGVKPTALRIYRSNNATLAGIKIQNSPNVHVKIMNCNGVKVHDLSVSSPGDSPNTDGIQVHRSRDVVIHSSNLACGDDCIAIQKGCHNVTVYNVTCGPGHGISIGSLGPDHSKACVSNIMVRDIDMHDTTNGARIKTWQGGMGSVQGVTFSDIRMSRVRYPIIIDQYYCDKGKDCGNQTSAVAVSGITYENIRGTYTDMSILFACSDSVPCTDITLNGVDLQPVQQNGHGHHHHHIHEPLCWQVFGEWTPTKAAQINCSLQAGKPSGYNRVRLNLNLC</sequence>
<comment type="caution">
    <text evidence="12">The sequence shown here is derived from an EMBL/GenBank/DDBJ whole genome shotgun (WGS) entry which is preliminary data.</text>
</comment>
<evidence type="ECO:0000256" key="4">
    <source>
        <dbReference type="ARBA" id="ARBA00022525"/>
    </source>
</evidence>
<dbReference type="EMBL" id="MTKT01001810">
    <property type="protein sequence ID" value="OWM83758.1"/>
    <property type="molecule type" value="Genomic_DNA"/>
</dbReference>
<keyword evidence="7" id="KW-0961">Cell wall biogenesis/degradation</keyword>
<dbReference type="PROSITE" id="PS00502">
    <property type="entry name" value="POLYGALACTURONASE"/>
    <property type="match status" value="1"/>
</dbReference>
<feature type="chain" id="PRO_5012148969" description="Polygalacturonase At1g48100" evidence="11">
    <location>
        <begin position="25"/>
        <end position="567"/>
    </location>
</feature>
<evidence type="ECO:0000256" key="3">
    <source>
        <dbReference type="ARBA" id="ARBA00022512"/>
    </source>
</evidence>
<evidence type="ECO:0000256" key="11">
    <source>
        <dbReference type="SAM" id="SignalP"/>
    </source>
</evidence>
<dbReference type="InterPro" id="IPR006626">
    <property type="entry name" value="PbH1"/>
</dbReference>
<feature type="compositionally biased region" description="Acidic residues" evidence="10">
    <location>
        <begin position="260"/>
        <end position="269"/>
    </location>
</feature>
<dbReference type="SMART" id="SM00710">
    <property type="entry name" value="PbH1"/>
    <property type="match status" value="5"/>
</dbReference>
<dbReference type="GO" id="GO:0004650">
    <property type="term" value="F:polygalacturonase activity"/>
    <property type="evidence" value="ECO:0007669"/>
    <property type="project" value="InterPro"/>
</dbReference>
<evidence type="ECO:0000313" key="13">
    <source>
        <dbReference type="Proteomes" id="UP000197138"/>
    </source>
</evidence>
<comment type="similarity">
    <text evidence="2 9">Belongs to the glycosyl hydrolase 28 family.</text>
</comment>
<dbReference type="InterPro" id="IPR011050">
    <property type="entry name" value="Pectin_lyase_fold/virulence"/>
</dbReference>
<evidence type="ECO:0000256" key="1">
    <source>
        <dbReference type="ARBA" id="ARBA00004191"/>
    </source>
</evidence>
<feature type="active site" evidence="8">
    <location>
        <position position="389"/>
    </location>
</feature>
<evidence type="ECO:0000256" key="2">
    <source>
        <dbReference type="ARBA" id="ARBA00008834"/>
    </source>
</evidence>
<dbReference type="SUPFAM" id="SSF51126">
    <property type="entry name" value="Pectin lyase-like"/>
    <property type="match status" value="1"/>
</dbReference>
<dbReference type="GO" id="GO:0071555">
    <property type="term" value="P:cell wall organization"/>
    <property type="evidence" value="ECO:0007669"/>
    <property type="project" value="UniProtKB-KW"/>
</dbReference>
<dbReference type="InterPro" id="IPR012334">
    <property type="entry name" value="Pectin_lyas_fold"/>
</dbReference>
<feature type="region of interest" description="Disordered" evidence="10">
    <location>
        <begin position="57"/>
        <end position="127"/>
    </location>
</feature>
<feature type="compositionally biased region" description="Pro residues" evidence="10">
    <location>
        <begin position="60"/>
        <end position="119"/>
    </location>
</feature>